<feature type="binding site" evidence="7">
    <location>
        <position position="227"/>
    </location>
    <ligand>
        <name>substrate</name>
    </ligand>
</feature>
<evidence type="ECO:0000256" key="4">
    <source>
        <dbReference type="HAMAP-Rule" id="MF_02228"/>
    </source>
</evidence>
<dbReference type="NCBIfam" id="TIGR00069">
    <property type="entry name" value="hisD"/>
    <property type="match status" value="1"/>
</dbReference>
<feature type="binding site" evidence="4 8">
    <location>
        <position position="353"/>
    </location>
    <ligand>
        <name>Zn(2+)</name>
        <dbReference type="ChEBI" id="CHEBI:29105"/>
    </ligand>
</feature>
<dbReference type="GO" id="GO:0008270">
    <property type="term" value="F:zinc ion binding"/>
    <property type="evidence" value="ECO:0007669"/>
    <property type="project" value="UniProtKB-UniRule"/>
</dbReference>
<keyword evidence="1 4" id="KW-0479">Metal-binding</keyword>
<dbReference type="GO" id="GO:0004399">
    <property type="term" value="F:histidinol dehydrogenase activity"/>
    <property type="evidence" value="ECO:0007669"/>
    <property type="project" value="InterPro"/>
</dbReference>
<dbReference type="Gene3D" id="3.40.50.1980">
    <property type="entry name" value="Nitrogenase molybdenum iron protein domain"/>
    <property type="match status" value="2"/>
</dbReference>
<keyword evidence="2 4" id="KW-0862">Zinc</keyword>
<evidence type="ECO:0000313" key="9">
    <source>
        <dbReference type="EMBL" id="SMO74048.1"/>
    </source>
</evidence>
<evidence type="ECO:0000256" key="1">
    <source>
        <dbReference type="ARBA" id="ARBA00022723"/>
    </source>
</evidence>
<evidence type="ECO:0000256" key="8">
    <source>
        <dbReference type="PIRSR" id="PIRSR000099-4"/>
    </source>
</evidence>
<dbReference type="InterPro" id="IPR001692">
    <property type="entry name" value="Histidinol_DH_CS"/>
</dbReference>
<reference evidence="9 10" key="1">
    <citation type="submission" date="2017-05" db="EMBL/GenBank/DDBJ databases">
        <authorList>
            <person name="Varghese N."/>
            <person name="Submissions S."/>
        </authorList>
    </citation>
    <scope>NUCLEOTIDE SEQUENCE [LARGE SCALE GENOMIC DNA]</scope>
    <source>
        <strain evidence="9 10">DSM 28009</strain>
    </source>
</reference>
<feature type="binding site" evidence="4 8">
    <location>
        <position position="412"/>
    </location>
    <ligand>
        <name>Zn(2+)</name>
        <dbReference type="ChEBI" id="CHEBI:29105"/>
    </ligand>
</feature>
<comment type="cofactor">
    <cofactor evidence="4 8">
        <name>Zn(2+)</name>
        <dbReference type="ChEBI" id="CHEBI:29105"/>
    </cofactor>
    <text evidence="4 8">Binds 1 zinc ion per subunit.</text>
</comment>
<dbReference type="PIRSF" id="PIRSF000099">
    <property type="entry name" value="Histidinol_dh"/>
    <property type="match status" value="1"/>
</dbReference>
<dbReference type="GO" id="GO:0000105">
    <property type="term" value="P:L-histidine biosynthetic process"/>
    <property type="evidence" value="ECO:0007669"/>
    <property type="project" value="InterPro"/>
</dbReference>
<feature type="binding site" evidence="4 6">
    <location>
        <position position="204"/>
    </location>
    <ligand>
        <name>NAD(+)</name>
        <dbReference type="ChEBI" id="CHEBI:57540"/>
    </ligand>
</feature>
<feature type="binding site" evidence="4 6">
    <location>
        <position position="181"/>
    </location>
    <ligand>
        <name>NAD(+)</name>
        <dbReference type="ChEBI" id="CHEBI:57540"/>
    </ligand>
</feature>
<dbReference type="InterPro" id="IPR012131">
    <property type="entry name" value="Hstdl_DH"/>
</dbReference>
<dbReference type="GO" id="GO:0005829">
    <property type="term" value="C:cytosol"/>
    <property type="evidence" value="ECO:0007669"/>
    <property type="project" value="TreeGrafter"/>
</dbReference>
<evidence type="ECO:0000256" key="2">
    <source>
        <dbReference type="ARBA" id="ARBA00022833"/>
    </source>
</evidence>
<evidence type="ECO:0000256" key="3">
    <source>
        <dbReference type="ARBA" id="ARBA00023002"/>
    </source>
</evidence>
<name>A0A521DQY7_9RHOB</name>
<feature type="binding site" evidence="7">
    <location>
        <position position="407"/>
    </location>
    <ligand>
        <name>substrate</name>
    </ligand>
</feature>
<protein>
    <recommendedName>
        <fullName evidence="4">Sulfopropanediol 3-dehydrogenase</fullName>
        <ecNumber evidence="4">1.1.1.308</ecNumber>
    </recommendedName>
    <alternativeName>
        <fullName evidence="4">2,3-dihydroxypropane-1-sulfonate 3-dehydrogenase (sulfolactate forming)</fullName>
        <shortName evidence="4">DHPS 3-dehydrogenase (sulfolactate forming)</shortName>
    </alternativeName>
</protein>
<dbReference type="SUPFAM" id="SSF53720">
    <property type="entry name" value="ALDH-like"/>
    <property type="match status" value="1"/>
</dbReference>
<sequence>MKREYLKKATLTAKSDASEVHETVRTILADIEAGGDAKAMEYAAKFDQYEGNVLLTAEEIEAAGALVPERLKADIRFAHDNVKRFAEAQKATVSDVEVEIVPGMIAGQKAIPVDAAGCYVPGGRYSHIASAIMTVTTAKVAGCRHITACSPPRPGVGVAPAIIYAANLCGADKIMALGGVQGVAAMTFGLFGLPKANILVGPGNQFVAEAKRILFGRVGIDMIAGPTDSLILADATADPHIVATDLVSQAEHGYNSPVWLVTDDRVLAEKVMELVPALIDDLPEVNRDNAFAAWRDYAEVIVCSDREEMAVCSDDYAPEHLTVQAEDLDWWLERLTCYGSLFLGEETTVSYGDKATGTNHVLPTSGAANYTGGLSVHKYMKIVTWQRATREGAKQVAEATARISRLEGMEGHARAADVRLAKYFPDEAFDLTANG</sequence>
<feature type="active site" description="Proton acceptor" evidence="4 5">
    <location>
        <position position="319"/>
    </location>
</feature>
<dbReference type="Pfam" id="PF00815">
    <property type="entry name" value="Histidinol_dh"/>
    <property type="match status" value="1"/>
</dbReference>
<keyword evidence="3 4" id="KW-0560">Oxidoreductase</keyword>
<dbReference type="PRINTS" id="PR00083">
    <property type="entry name" value="HOLDHDRGNASE"/>
</dbReference>
<dbReference type="OrthoDB" id="9805269at2"/>
<dbReference type="InterPro" id="IPR022695">
    <property type="entry name" value="Histidinol_DH_monofunct"/>
</dbReference>
<evidence type="ECO:0000256" key="6">
    <source>
        <dbReference type="PIRSR" id="PIRSR000099-2"/>
    </source>
</evidence>
<feature type="binding site" evidence="4 6">
    <location>
        <position position="119"/>
    </location>
    <ligand>
        <name>NAD(+)</name>
        <dbReference type="ChEBI" id="CHEBI:57540"/>
    </ligand>
</feature>
<dbReference type="FunFam" id="3.40.50.1980:FF:000001">
    <property type="entry name" value="Histidinol dehydrogenase"/>
    <property type="match status" value="1"/>
</dbReference>
<dbReference type="InterPro" id="IPR043678">
    <property type="entry name" value="Sulfopropanediol_dehydrog_HpsN"/>
</dbReference>
<dbReference type="PANTHER" id="PTHR21256:SF14">
    <property type="entry name" value="HISTIDINOL DEHYDROGENASE"/>
    <property type="match status" value="1"/>
</dbReference>
<dbReference type="RefSeq" id="WP_142637705.1">
    <property type="nucleotide sequence ID" value="NZ_CANLVA010000006.1"/>
</dbReference>
<comment type="similarity">
    <text evidence="4">Belongs to the histidinol dehydrogenase family. HpsN subfamily.</text>
</comment>
<dbReference type="Proteomes" id="UP000319555">
    <property type="component" value="Unassembled WGS sequence"/>
</dbReference>
<feature type="binding site" evidence="7">
    <location>
        <position position="353"/>
    </location>
    <ligand>
        <name>substrate</name>
    </ligand>
</feature>
<organism evidence="9 10">
    <name type="scientific">Ruegeria faecimaris</name>
    <dbReference type="NCBI Taxonomy" id="686389"/>
    <lineage>
        <taxon>Bacteria</taxon>
        <taxon>Pseudomonadati</taxon>
        <taxon>Pseudomonadota</taxon>
        <taxon>Alphaproteobacteria</taxon>
        <taxon>Rhodobacterales</taxon>
        <taxon>Roseobacteraceae</taxon>
        <taxon>Ruegeria</taxon>
    </lineage>
</organism>
<feature type="binding site" evidence="7">
    <location>
        <position position="252"/>
    </location>
    <ligand>
        <name>substrate</name>
    </ligand>
</feature>
<feature type="binding site" evidence="4 8">
    <location>
        <position position="252"/>
    </location>
    <ligand>
        <name>Zn(2+)</name>
        <dbReference type="ChEBI" id="CHEBI:29105"/>
    </ligand>
</feature>
<dbReference type="PANTHER" id="PTHR21256">
    <property type="entry name" value="HISTIDINOL DEHYDROGENASE HDH"/>
    <property type="match status" value="1"/>
</dbReference>
<dbReference type="GO" id="GO:0051287">
    <property type="term" value="F:NAD binding"/>
    <property type="evidence" value="ECO:0007669"/>
    <property type="project" value="InterPro"/>
</dbReference>
<dbReference type="CDD" id="cd06572">
    <property type="entry name" value="Histidinol_dh"/>
    <property type="match status" value="1"/>
</dbReference>
<keyword evidence="10" id="KW-1185">Reference proteome</keyword>
<feature type="binding site" evidence="7">
    <location>
        <position position="412"/>
    </location>
    <ligand>
        <name>substrate</name>
    </ligand>
</feature>
<proteinExistence type="inferred from homology"/>
<dbReference type="InterPro" id="IPR016161">
    <property type="entry name" value="Ald_DH/histidinol_DH"/>
</dbReference>
<feature type="active site" description="Proton acceptor" evidence="4 5">
    <location>
        <position position="320"/>
    </location>
</feature>
<comment type="catalytic activity">
    <reaction evidence="4">
        <text>(2R)-3-sulfopropanediol + 2 NAD(+) + H2O = (2R)-3-sulfolactate + 2 NADH + 3 H(+)</text>
        <dbReference type="Rhea" id="RHEA:28074"/>
        <dbReference type="ChEBI" id="CHEBI:15377"/>
        <dbReference type="ChEBI" id="CHEBI:15378"/>
        <dbReference type="ChEBI" id="CHEBI:57540"/>
        <dbReference type="ChEBI" id="CHEBI:57945"/>
        <dbReference type="ChEBI" id="CHEBI:58738"/>
        <dbReference type="ChEBI" id="CHEBI:60997"/>
        <dbReference type="EC" id="1.1.1.308"/>
    </reaction>
</comment>
<dbReference type="EMBL" id="FXTE01000007">
    <property type="protein sequence ID" value="SMO74048.1"/>
    <property type="molecule type" value="Genomic_DNA"/>
</dbReference>
<gene>
    <name evidence="4" type="primary">hpsN</name>
    <name evidence="9" type="ORF">SAMN06265380_10753</name>
</gene>
<evidence type="ECO:0000256" key="7">
    <source>
        <dbReference type="PIRSR" id="PIRSR000099-3"/>
    </source>
</evidence>
<dbReference type="HAMAP" id="MF_02228">
    <property type="entry name" value="Sulfopropanediol_dehydrog"/>
    <property type="match status" value="1"/>
</dbReference>
<feature type="binding site" evidence="7">
    <location>
        <position position="320"/>
    </location>
    <ligand>
        <name>substrate</name>
    </ligand>
</feature>
<dbReference type="AlphaFoldDB" id="A0A521DQY7"/>
<keyword evidence="4 6" id="KW-0520">NAD</keyword>
<evidence type="ECO:0000256" key="5">
    <source>
        <dbReference type="PIRSR" id="PIRSR000099-1"/>
    </source>
</evidence>
<accession>A0A521DQY7</accession>
<comment type="function">
    <text evidence="4">Catalyzes the NAD-dependent oxidation of (R)-2,3-dihydroxypropane-1-sulfonate to (R)-3-sulfolactate.</text>
</comment>
<dbReference type="Gene3D" id="1.20.5.1300">
    <property type="match status" value="1"/>
</dbReference>
<dbReference type="EC" id="1.1.1.308" evidence="4"/>
<dbReference type="PROSITE" id="PS00611">
    <property type="entry name" value="HISOL_DEHYDROGENASE"/>
    <property type="match status" value="1"/>
</dbReference>
<feature type="binding site" evidence="4 8">
    <location>
        <position position="249"/>
    </location>
    <ligand>
        <name>Zn(2+)</name>
        <dbReference type="ChEBI" id="CHEBI:29105"/>
    </ligand>
</feature>
<feature type="binding site" evidence="7">
    <location>
        <position position="249"/>
    </location>
    <ligand>
        <name>substrate</name>
    </ligand>
</feature>
<evidence type="ECO:0000313" key="10">
    <source>
        <dbReference type="Proteomes" id="UP000319555"/>
    </source>
</evidence>